<feature type="transmembrane region" description="Helical" evidence="12">
    <location>
        <begin position="173"/>
        <end position="193"/>
    </location>
</feature>
<keyword evidence="5 12" id="KW-0812">Transmembrane</keyword>
<dbReference type="AlphaFoldDB" id="A0A2P8FDD2"/>
<dbReference type="InterPro" id="IPR018480">
    <property type="entry name" value="PNAcMuramoyl-5peptid_Trfase_CS"/>
</dbReference>
<keyword evidence="12 14" id="KW-0460">Magnesium</keyword>
<proteinExistence type="inferred from homology"/>
<name>A0A2P8FDD2_9RHOB</name>
<dbReference type="PANTHER" id="PTHR22926:SF5">
    <property type="entry name" value="PHOSPHO-N-ACETYLMURAMOYL-PENTAPEPTIDE-TRANSFERASE HOMOLOG"/>
    <property type="match status" value="1"/>
</dbReference>
<dbReference type="GO" id="GO:0071555">
    <property type="term" value="P:cell wall organization"/>
    <property type="evidence" value="ECO:0007669"/>
    <property type="project" value="UniProtKB-KW"/>
</dbReference>
<accession>A0A2P8FDD2</accession>
<dbReference type="PROSITE" id="PS01347">
    <property type="entry name" value="MRAY_1"/>
    <property type="match status" value="1"/>
</dbReference>
<comment type="subcellular location">
    <subcellularLocation>
        <location evidence="12">Cell membrane</location>
        <topology evidence="12">Multi-pass membrane protein</topology>
    </subcellularLocation>
    <subcellularLocation>
        <location evidence="1">Membrane</location>
        <topology evidence="1">Multi-pass membrane protein</topology>
    </subcellularLocation>
</comment>
<keyword evidence="12 14" id="KW-0479">Metal-binding</keyword>
<dbReference type="OrthoDB" id="9805475at2"/>
<keyword evidence="7 12" id="KW-0573">Peptidoglycan synthesis</keyword>
<keyword evidence="8 12" id="KW-1133">Transmembrane helix</keyword>
<dbReference type="InterPro" id="IPR003524">
    <property type="entry name" value="PNAcMuramoyl-5peptid_Trfase"/>
</dbReference>
<evidence type="ECO:0000256" key="8">
    <source>
        <dbReference type="ARBA" id="ARBA00022989"/>
    </source>
</evidence>
<dbReference type="GO" id="GO:0008360">
    <property type="term" value="P:regulation of cell shape"/>
    <property type="evidence" value="ECO:0007669"/>
    <property type="project" value="UniProtKB-KW"/>
</dbReference>
<feature type="transmembrane region" description="Helical" evidence="12">
    <location>
        <begin position="65"/>
        <end position="90"/>
    </location>
</feature>
<reference evidence="15 16" key="1">
    <citation type="submission" date="2018-03" db="EMBL/GenBank/DDBJ databases">
        <title>Genomic Encyclopedia of Archaeal and Bacterial Type Strains, Phase II (KMG-II): from individual species to whole genera.</title>
        <authorList>
            <person name="Goeker M."/>
        </authorList>
    </citation>
    <scope>NUCLEOTIDE SEQUENCE [LARGE SCALE GENOMIC DNA]</scope>
    <source>
        <strain evidence="15 16">DSM 100673</strain>
    </source>
</reference>
<dbReference type="Proteomes" id="UP000240418">
    <property type="component" value="Unassembled WGS sequence"/>
</dbReference>
<evidence type="ECO:0000313" key="15">
    <source>
        <dbReference type="EMBL" id="PSL19717.1"/>
    </source>
</evidence>
<feature type="transmembrane region" description="Helical" evidence="12">
    <location>
        <begin position="200"/>
        <end position="219"/>
    </location>
</feature>
<dbReference type="Pfam" id="PF10555">
    <property type="entry name" value="MraY_sig1"/>
    <property type="match status" value="1"/>
</dbReference>
<keyword evidence="11 12" id="KW-0961">Cell wall biogenesis/degradation</keyword>
<dbReference type="GO" id="GO:0051301">
    <property type="term" value="P:cell division"/>
    <property type="evidence" value="ECO:0007669"/>
    <property type="project" value="UniProtKB-KW"/>
</dbReference>
<evidence type="ECO:0000256" key="7">
    <source>
        <dbReference type="ARBA" id="ARBA00022984"/>
    </source>
</evidence>
<dbReference type="GO" id="GO:0005886">
    <property type="term" value="C:plasma membrane"/>
    <property type="evidence" value="ECO:0007669"/>
    <property type="project" value="UniProtKB-SubCell"/>
</dbReference>
<protein>
    <recommendedName>
        <fullName evidence="12 13">Phospho-N-acetylmuramoyl-pentapeptide-transferase</fullName>
        <ecNumber evidence="12 13">2.7.8.13</ecNumber>
    </recommendedName>
    <alternativeName>
        <fullName evidence="12">UDP-MurNAc-pentapeptide phosphotransferase</fullName>
    </alternativeName>
</protein>
<dbReference type="NCBIfam" id="TIGR00445">
    <property type="entry name" value="mraY"/>
    <property type="match status" value="1"/>
</dbReference>
<dbReference type="GO" id="GO:0046872">
    <property type="term" value="F:metal ion binding"/>
    <property type="evidence" value="ECO:0007669"/>
    <property type="project" value="UniProtKB-KW"/>
</dbReference>
<feature type="binding site" evidence="14">
    <location>
        <position position="267"/>
    </location>
    <ligand>
        <name>Mg(2+)</name>
        <dbReference type="ChEBI" id="CHEBI:18420"/>
    </ligand>
</feature>
<comment type="pathway">
    <text evidence="12">Cell wall biogenesis; peptidoglycan biosynthesis.</text>
</comment>
<gene>
    <name evidence="12" type="primary">mraY</name>
    <name evidence="15" type="ORF">CLV88_105140</name>
</gene>
<dbReference type="CDD" id="cd06852">
    <property type="entry name" value="GT_MraY"/>
    <property type="match status" value="1"/>
</dbReference>
<comment type="similarity">
    <text evidence="2 12">Belongs to the glycosyltransferase 4 family. MraY subfamily.</text>
</comment>
<dbReference type="RefSeq" id="WP_106608371.1">
    <property type="nucleotide sequence ID" value="NZ_PYGJ01000005.1"/>
</dbReference>
<dbReference type="GO" id="GO:0009252">
    <property type="term" value="P:peptidoglycan biosynthetic process"/>
    <property type="evidence" value="ECO:0007669"/>
    <property type="project" value="UniProtKB-UniRule"/>
</dbReference>
<feature type="transmembrane region" description="Helical" evidence="12">
    <location>
        <begin position="338"/>
        <end position="357"/>
    </location>
</feature>
<dbReference type="EC" id="2.7.8.13" evidence="12 13"/>
<evidence type="ECO:0000256" key="10">
    <source>
        <dbReference type="ARBA" id="ARBA00023306"/>
    </source>
</evidence>
<keyword evidence="10 12" id="KW-0131">Cell cycle</keyword>
<sequence length="360" mass="38726">MLFWLTELSDGGDFFNLFRYITFRAGGAFMTALLFGFIFGPPLINVLRRKQGKGQPIRDDGPEGHFVKAGTPTMGGLLIVGALVTSTMLWARLDNGFVWLVLFVTLAYGLIGFADDYAKVSKQNTKGVSSKLRLLLGFVIAGVAAAWATSLQPDALQWQLALPVFKDTLLNLGLFYVPFAMFVIVGAANAVNLTDGLDGLAIMPVMIAAGTLGVIAYAVGRVDFTEYLDVHYVPGTGEILIFVAGLIGGGLGFLWYNAPPAAVFMGDTGSLALGGALGAIAVATKHELVLGIVGGLFVVEALSVIIQVLYFKRTGKRVFLMAPIHHHYEKKGWAEPQIVIRFWIISLILAMIGLATLKVR</sequence>
<keyword evidence="6 12" id="KW-0133">Cell shape</keyword>
<evidence type="ECO:0000256" key="6">
    <source>
        <dbReference type="ARBA" id="ARBA00022960"/>
    </source>
</evidence>
<evidence type="ECO:0000256" key="5">
    <source>
        <dbReference type="ARBA" id="ARBA00022692"/>
    </source>
</evidence>
<comment type="caution">
    <text evidence="15">The sequence shown here is derived from an EMBL/GenBank/DDBJ whole genome shotgun (WGS) entry which is preliminary data.</text>
</comment>
<dbReference type="EMBL" id="PYGJ01000005">
    <property type="protein sequence ID" value="PSL19717.1"/>
    <property type="molecule type" value="Genomic_DNA"/>
</dbReference>
<feature type="transmembrane region" description="Helical" evidence="12">
    <location>
        <begin position="96"/>
        <end position="114"/>
    </location>
</feature>
<evidence type="ECO:0000256" key="11">
    <source>
        <dbReference type="ARBA" id="ARBA00023316"/>
    </source>
</evidence>
<evidence type="ECO:0000256" key="4">
    <source>
        <dbReference type="ARBA" id="ARBA00022679"/>
    </source>
</evidence>
<dbReference type="GO" id="GO:0008963">
    <property type="term" value="F:phospho-N-acetylmuramoyl-pentapeptide-transferase activity"/>
    <property type="evidence" value="ECO:0007669"/>
    <property type="project" value="UniProtKB-UniRule"/>
</dbReference>
<feature type="binding site" evidence="14">
    <location>
        <position position="192"/>
    </location>
    <ligand>
        <name>Mg(2+)</name>
        <dbReference type="ChEBI" id="CHEBI:18420"/>
    </ligand>
</feature>
<dbReference type="GO" id="GO:0051992">
    <property type="term" value="F:UDP-N-acetylmuramoyl-L-alanyl-D-glutamyl-meso-2,6-diaminopimelyl-D-alanyl-D-alanine:undecaprenyl-phosphate transferase activity"/>
    <property type="evidence" value="ECO:0007669"/>
    <property type="project" value="RHEA"/>
</dbReference>
<dbReference type="Pfam" id="PF00953">
    <property type="entry name" value="Glycos_transf_4"/>
    <property type="match status" value="1"/>
</dbReference>
<comment type="catalytic activity">
    <reaction evidence="12">
        <text>UDP-N-acetyl-alpha-D-muramoyl-L-alanyl-gamma-D-glutamyl-meso-2,6-diaminopimeloyl-D-alanyl-D-alanine + di-trans,octa-cis-undecaprenyl phosphate = di-trans,octa-cis-undecaprenyl diphospho-N-acetyl-alpha-D-muramoyl-L-alanyl-D-glutamyl-meso-2,6-diaminopimeloyl-D-alanyl-D-alanine + UMP</text>
        <dbReference type="Rhea" id="RHEA:28386"/>
        <dbReference type="ChEBI" id="CHEBI:57865"/>
        <dbReference type="ChEBI" id="CHEBI:60392"/>
        <dbReference type="ChEBI" id="CHEBI:61386"/>
        <dbReference type="ChEBI" id="CHEBI:61387"/>
        <dbReference type="EC" id="2.7.8.13"/>
    </reaction>
</comment>
<feature type="transmembrane region" description="Helical" evidence="12">
    <location>
        <begin position="239"/>
        <end position="256"/>
    </location>
</feature>
<evidence type="ECO:0000256" key="9">
    <source>
        <dbReference type="ARBA" id="ARBA00023136"/>
    </source>
</evidence>
<keyword evidence="12" id="KW-1003">Cell membrane</keyword>
<feature type="transmembrane region" description="Helical" evidence="12">
    <location>
        <begin position="20"/>
        <end position="44"/>
    </location>
</feature>
<feature type="transmembrane region" description="Helical" evidence="12">
    <location>
        <begin position="288"/>
        <end position="311"/>
    </location>
</feature>
<evidence type="ECO:0000256" key="1">
    <source>
        <dbReference type="ARBA" id="ARBA00004141"/>
    </source>
</evidence>
<keyword evidence="3 12" id="KW-0132">Cell division</keyword>
<dbReference type="UniPathway" id="UPA00219"/>
<evidence type="ECO:0000256" key="3">
    <source>
        <dbReference type="ARBA" id="ARBA00022618"/>
    </source>
</evidence>
<evidence type="ECO:0000256" key="13">
    <source>
        <dbReference type="NCBIfam" id="TIGR00445"/>
    </source>
</evidence>
<dbReference type="InterPro" id="IPR000715">
    <property type="entry name" value="Glycosyl_transferase_4"/>
</dbReference>
<keyword evidence="4 12" id="KW-0808">Transferase</keyword>
<dbReference type="PROSITE" id="PS01348">
    <property type="entry name" value="MRAY_2"/>
    <property type="match status" value="1"/>
</dbReference>
<keyword evidence="9 12" id="KW-0472">Membrane</keyword>
<organism evidence="15 16">
    <name type="scientific">Shimia abyssi</name>
    <dbReference type="NCBI Taxonomy" id="1662395"/>
    <lineage>
        <taxon>Bacteria</taxon>
        <taxon>Pseudomonadati</taxon>
        <taxon>Pseudomonadota</taxon>
        <taxon>Alphaproteobacteria</taxon>
        <taxon>Rhodobacterales</taxon>
        <taxon>Roseobacteraceae</taxon>
    </lineage>
</organism>
<feature type="transmembrane region" description="Helical" evidence="12">
    <location>
        <begin position="263"/>
        <end position="282"/>
    </location>
</feature>
<evidence type="ECO:0000313" key="16">
    <source>
        <dbReference type="Proteomes" id="UP000240418"/>
    </source>
</evidence>
<comment type="cofactor">
    <cofactor evidence="12 14">
        <name>Mg(2+)</name>
        <dbReference type="ChEBI" id="CHEBI:18420"/>
    </cofactor>
</comment>
<evidence type="ECO:0000256" key="2">
    <source>
        <dbReference type="ARBA" id="ARBA00005583"/>
    </source>
</evidence>
<feature type="transmembrane region" description="Helical" evidence="12">
    <location>
        <begin position="134"/>
        <end position="153"/>
    </location>
</feature>
<evidence type="ECO:0000256" key="12">
    <source>
        <dbReference type="HAMAP-Rule" id="MF_00038"/>
    </source>
</evidence>
<comment type="function">
    <text evidence="12">Catalyzes the initial step of the lipid cycle reactions in the biosynthesis of the cell wall peptidoglycan: transfers peptidoglycan precursor phospho-MurNAc-pentapeptide from UDP-MurNAc-pentapeptide onto the lipid carrier undecaprenyl phosphate, yielding undecaprenyl-pyrophosphoryl-MurNAc-pentapeptide, known as lipid I.</text>
</comment>
<dbReference type="HAMAP" id="MF_00038">
    <property type="entry name" value="MraY"/>
    <property type="match status" value="1"/>
</dbReference>
<evidence type="ECO:0000256" key="14">
    <source>
        <dbReference type="PIRSR" id="PIRSR600715-1"/>
    </source>
</evidence>
<keyword evidence="16" id="KW-1185">Reference proteome</keyword>
<dbReference type="PANTHER" id="PTHR22926">
    <property type="entry name" value="PHOSPHO-N-ACETYLMURAMOYL-PENTAPEPTIDE-TRANSFERASE"/>
    <property type="match status" value="1"/>
</dbReference>